<protein>
    <submittedName>
        <fullName evidence="1">Uncharacterized protein</fullName>
    </submittedName>
</protein>
<organism evidence="1 2">
    <name type="scientific">Olpidium bornovanus</name>
    <dbReference type="NCBI Taxonomy" id="278681"/>
    <lineage>
        <taxon>Eukaryota</taxon>
        <taxon>Fungi</taxon>
        <taxon>Fungi incertae sedis</taxon>
        <taxon>Olpidiomycota</taxon>
        <taxon>Olpidiomycotina</taxon>
        <taxon>Olpidiomycetes</taxon>
        <taxon>Olpidiales</taxon>
        <taxon>Olpidiaceae</taxon>
        <taxon>Olpidium</taxon>
    </lineage>
</organism>
<comment type="caution">
    <text evidence="1">The sequence shown here is derived from an EMBL/GenBank/DDBJ whole genome shotgun (WGS) entry which is preliminary data.</text>
</comment>
<dbReference type="Proteomes" id="UP000673691">
    <property type="component" value="Unassembled WGS sequence"/>
</dbReference>
<accession>A0A8H8DIK4</accession>
<keyword evidence="2" id="KW-1185">Reference proteome</keyword>
<reference evidence="1 2" key="1">
    <citation type="journal article" name="Sci. Rep.">
        <title>Genome-scale phylogenetic analyses confirm Olpidium as the closest living zoosporic fungus to the non-flagellated, terrestrial fungi.</title>
        <authorList>
            <person name="Chang Y."/>
            <person name="Rochon D."/>
            <person name="Sekimoto S."/>
            <person name="Wang Y."/>
            <person name="Chovatia M."/>
            <person name="Sandor L."/>
            <person name="Salamov A."/>
            <person name="Grigoriev I.V."/>
            <person name="Stajich J.E."/>
            <person name="Spatafora J.W."/>
        </authorList>
    </citation>
    <scope>NUCLEOTIDE SEQUENCE [LARGE SCALE GENOMIC DNA]</scope>
    <source>
        <strain evidence="1">S191</strain>
    </source>
</reference>
<evidence type="ECO:0000313" key="1">
    <source>
        <dbReference type="EMBL" id="KAG5459939.1"/>
    </source>
</evidence>
<sequence>MSPRLFPSFAKKQRRRFWPACRGEEWHGANALSFAQLVALESETRTSRRAAWSTGCFPAMAGTPPSPHECDHFMAGPLLGLCRVSFLNAAAEPRHSDGRRSLRDGTL</sequence>
<dbReference type="AlphaFoldDB" id="A0A8H8DIK4"/>
<name>A0A8H8DIK4_9FUNG</name>
<proteinExistence type="predicted"/>
<evidence type="ECO:0000313" key="2">
    <source>
        <dbReference type="Proteomes" id="UP000673691"/>
    </source>
</evidence>
<dbReference type="EMBL" id="JAEFCI010006034">
    <property type="protein sequence ID" value="KAG5459939.1"/>
    <property type="molecule type" value="Genomic_DNA"/>
</dbReference>
<gene>
    <name evidence="1" type="ORF">BJ554DRAFT_8079</name>
</gene>